<evidence type="ECO:0000256" key="9">
    <source>
        <dbReference type="HAMAP-Rule" id="MF_00920"/>
    </source>
</evidence>
<evidence type="ECO:0000256" key="3">
    <source>
        <dbReference type="ARBA" id="ARBA00022741"/>
    </source>
</evidence>
<dbReference type="InterPro" id="IPR003593">
    <property type="entry name" value="AAA+_ATPase"/>
</dbReference>
<dbReference type="SMART" id="SM00962">
    <property type="entry name" value="SRP54"/>
    <property type="match status" value="1"/>
</dbReference>
<feature type="binding site" evidence="9">
    <location>
        <begin position="241"/>
        <end position="244"/>
    </location>
    <ligand>
        <name>GTP</name>
        <dbReference type="ChEBI" id="CHEBI:37565"/>
    </ligand>
</feature>
<comment type="subunit">
    <text evidence="9">Part of the signal recognition particle protein translocation system, which is composed of SRP and FtsY.</text>
</comment>
<dbReference type="GO" id="GO:0005047">
    <property type="term" value="F:signal recognition particle binding"/>
    <property type="evidence" value="ECO:0007669"/>
    <property type="project" value="TreeGrafter"/>
</dbReference>
<evidence type="ECO:0000256" key="1">
    <source>
        <dbReference type="ARBA" id="ARBA00022475"/>
    </source>
</evidence>
<dbReference type="GO" id="GO:0005737">
    <property type="term" value="C:cytoplasm"/>
    <property type="evidence" value="ECO:0007669"/>
    <property type="project" value="UniProtKB-SubCell"/>
</dbReference>
<evidence type="ECO:0000256" key="2">
    <source>
        <dbReference type="ARBA" id="ARBA00022490"/>
    </source>
</evidence>
<dbReference type="InterPro" id="IPR042101">
    <property type="entry name" value="SRP54_N_sf"/>
</dbReference>
<dbReference type="AlphaFoldDB" id="A0A7W9W0Y0"/>
<reference evidence="11 12" key="1">
    <citation type="submission" date="2020-08" db="EMBL/GenBank/DDBJ databases">
        <title>Genomic Encyclopedia of Type Strains, Phase IV (KMG-IV): sequencing the most valuable type-strain genomes for metagenomic binning, comparative biology and taxonomic classification.</title>
        <authorList>
            <person name="Goeker M."/>
        </authorList>
    </citation>
    <scope>NUCLEOTIDE SEQUENCE [LARGE SCALE GENOMIC DNA]</scope>
    <source>
        <strain evidence="11 12">DSM 17245</strain>
    </source>
</reference>
<dbReference type="InterPro" id="IPR036225">
    <property type="entry name" value="SRP/SRP_N"/>
</dbReference>
<dbReference type="GO" id="GO:0005525">
    <property type="term" value="F:GTP binding"/>
    <property type="evidence" value="ECO:0007669"/>
    <property type="project" value="UniProtKB-UniRule"/>
</dbReference>
<dbReference type="SMART" id="SM00382">
    <property type="entry name" value="AAA"/>
    <property type="match status" value="1"/>
</dbReference>
<keyword evidence="1 9" id="KW-1003">Cell membrane</keyword>
<dbReference type="EC" id="3.6.5.4" evidence="9"/>
<evidence type="ECO:0000313" key="11">
    <source>
        <dbReference type="EMBL" id="MBB6041361.1"/>
    </source>
</evidence>
<dbReference type="InterPro" id="IPR004390">
    <property type="entry name" value="SR_rcpt_FtsY"/>
</dbReference>
<evidence type="ECO:0000256" key="7">
    <source>
        <dbReference type="ARBA" id="ARBA00023170"/>
    </source>
</evidence>
<dbReference type="PANTHER" id="PTHR43134">
    <property type="entry name" value="SIGNAL RECOGNITION PARTICLE RECEPTOR SUBUNIT ALPHA"/>
    <property type="match status" value="1"/>
</dbReference>
<keyword evidence="5 9" id="KW-0342">GTP-binding</keyword>
<feature type="binding site" evidence="9">
    <location>
        <begin position="177"/>
        <end position="181"/>
    </location>
    <ligand>
        <name>GTP</name>
        <dbReference type="ChEBI" id="CHEBI:37565"/>
    </ligand>
</feature>
<dbReference type="GO" id="GO:0006614">
    <property type="term" value="P:SRP-dependent cotranslational protein targeting to membrane"/>
    <property type="evidence" value="ECO:0007669"/>
    <property type="project" value="InterPro"/>
</dbReference>
<dbReference type="SMART" id="SM00963">
    <property type="entry name" value="SRP54_N"/>
    <property type="match status" value="1"/>
</dbReference>
<sequence length="291" mass="32392">MANIFTKILNNIFQSNEVADEAFYEELEEAMILSDVSYSSCMRIIDAVKHEANQRGVNLTRDVQKILKDYILDLMMVEEGYYAFEQEKSIISVIGVNGVGKTTSIGKLAYHLKKKGKKVILAAADTFRAGAIEQLVEWGNRVGVDVIHQKEGSDPAAVVFDALQSFKAKNADVLIIDTAGRLHNKKNLMQELGKINRIIDREFAEGYRETLVVLDATTGQNAMSQAKLFKECSQVTGVILSKMDSTAKGGMALSIQAELGLPVKYMGTGERVENLQRFDAKRYVEDIFDLH</sequence>
<dbReference type="HAMAP" id="MF_00920">
    <property type="entry name" value="FtsY"/>
    <property type="match status" value="1"/>
</dbReference>
<evidence type="ECO:0000256" key="6">
    <source>
        <dbReference type="ARBA" id="ARBA00023136"/>
    </source>
</evidence>
<organism evidence="11 12">
    <name type="scientific">Oribacterium sinus</name>
    <dbReference type="NCBI Taxonomy" id="237576"/>
    <lineage>
        <taxon>Bacteria</taxon>
        <taxon>Bacillati</taxon>
        <taxon>Bacillota</taxon>
        <taxon>Clostridia</taxon>
        <taxon>Lachnospirales</taxon>
        <taxon>Lachnospiraceae</taxon>
        <taxon>Oribacterium</taxon>
    </lineage>
</organism>
<comment type="subcellular location">
    <subcellularLocation>
        <location evidence="9">Cell membrane</location>
        <topology evidence="9">Peripheral membrane protein</topology>
        <orientation evidence="9">Cytoplasmic side</orientation>
    </subcellularLocation>
    <subcellularLocation>
        <location evidence="9">Cytoplasm</location>
    </subcellularLocation>
</comment>
<dbReference type="InterPro" id="IPR013822">
    <property type="entry name" value="Signal_recog_particl_SRP54_hlx"/>
</dbReference>
<evidence type="ECO:0000313" key="12">
    <source>
        <dbReference type="Proteomes" id="UP000522163"/>
    </source>
</evidence>
<dbReference type="InterPro" id="IPR000897">
    <property type="entry name" value="SRP54_GTPase_dom"/>
</dbReference>
<dbReference type="GeneID" id="85014880"/>
<dbReference type="RefSeq" id="WP_183683995.1">
    <property type="nucleotide sequence ID" value="NZ_JACHHH010000006.1"/>
</dbReference>
<dbReference type="Gene3D" id="3.40.50.300">
    <property type="entry name" value="P-loop containing nucleotide triphosphate hydrolases"/>
    <property type="match status" value="1"/>
</dbReference>
<keyword evidence="4 9" id="KW-0378">Hydrolase</keyword>
<evidence type="ECO:0000259" key="10">
    <source>
        <dbReference type="PROSITE" id="PS00300"/>
    </source>
</evidence>
<gene>
    <name evidence="9" type="primary">ftsY</name>
    <name evidence="11" type="ORF">HNQ46_001341</name>
</gene>
<name>A0A7W9W0Y0_9FIRM</name>
<keyword evidence="3 9" id="KW-0547">Nucleotide-binding</keyword>
<comment type="caution">
    <text evidence="11">The sequence shown here is derived from an EMBL/GenBank/DDBJ whole genome shotgun (WGS) entry which is preliminary data.</text>
</comment>
<dbReference type="Pfam" id="PF00448">
    <property type="entry name" value="SRP54"/>
    <property type="match status" value="1"/>
</dbReference>
<dbReference type="SUPFAM" id="SSF47364">
    <property type="entry name" value="Domain of the SRP/SRP receptor G-proteins"/>
    <property type="match status" value="1"/>
</dbReference>
<comment type="similarity">
    <text evidence="9">Belongs to the GTP-binding SRP family. FtsY subfamily.</text>
</comment>
<dbReference type="PANTHER" id="PTHR43134:SF1">
    <property type="entry name" value="SIGNAL RECOGNITION PARTICLE RECEPTOR SUBUNIT ALPHA"/>
    <property type="match status" value="1"/>
</dbReference>
<keyword evidence="7 9" id="KW-0675">Receptor</keyword>
<evidence type="ECO:0000256" key="4">
    <source>
        <dbReference type="ARBA" id="ARBA00022801"/>
    </source>
</evidence>
<evidence type="ECO:0000256" key="5">
    <source>
        <dbReference type="ARBA" id="ARBA00023134"/>
    </source>
</evidence>
<dbReference type="NCBIfam" id="TIGR00064">
    <property type="entry name" value="ftsY"/>
    <property type="match status" value="1"/>
</dbReference>
<protein>
    <recommendedName>
        <fullName evidence="9">Signal recognition particle receptor FtsY</fullName>
        <shortName evidence="9">SRP receptor</shortName>
        <ecNumber evidence="9">3.6.5.4</ecNumber>
    </recommendedName>
</protein>
<dbReference type="GO" id="GO:0005886">
    <property type="term" value="C:plasma membrane"/>
    <property type="evidence" value="ECO:0007669"/>
    <property type="project" value="UniProtKB-SubCell"/>
</dbReference>
<dbReference type="FunFam" id="3.40.50.300:FF:000053">
    <property type="entry name" value="Signal recognition particle receptor FtsY"/>
    <property type="match status" value="1"/>
</dbReference>
<dbReference type="PROSITE" id="PS00300">
    <property type="entry name" value="SRP54"/>
    <property type="match status" value="1"/>
</dbReference>
<dbReference type="GO" id="GO:0003924">
    <property type="term" value="F:GTPase activity"/>
    <property type="evidence" value="ECO:0007669"/>
    <property type="project" value="UniProtKB-UniRule"/>
</dbReference>
<dbReference type="SUPFAM" id="SSF52540">
    <property type="entry name" value="P-loop containing nucleoside triphosphate hydrolases"/>
    <property type="match status" value="1"/>
</dbReference>
<keyword evidence="6 9" id="KW-0472">Membrane</keyword>
<evidence type="ECO:0000256" key="8">
    <source>
        <dbReference type="ARBA" id="ARBA00048027"/>
    </source>
</evidence>
<dbReference type="Gene3D" id="1.20.120.140">
    <property type="entry name" value="Signal recognition particle SRP54, nucleotide-binding domain"/>
    <property type="match status" value="1"/>
</dbReference>
<comment type="catalytic activity">
    <reaction evidence="8 9">
        <text>GTP + H2O = GDP + phosphate + H(+)</text>
        <dbReference type="Rhea" id="RHEA:19669"/>
        <dbReference type="ChEBI" id="CHEBI:15377"/>
        <dbReference type="ChEBI" id="CHEBI:15378"/>
        <dbReference type="ChEBI" id="CHEBI:37565"/>
        <dbReference type="ChEBI" id="CHEBI:43474"/>
        <dbReference type="ChEBI" id="CHEBI:58189"/>
        <dbReference type="EC" id="3.6.5.4"/>
    </reaction>
</comment>
<dbReference type="InterPro" id="IPR027417">
    <property type="entry name" value="P-loop_NTPase"/>
</dbReference>
<feature type="domain" description="SRP54-type proteins GTP-binding" evidence="10">
    <location>
        <begin position="262"/>
        <end position="275"/>
    </location>
</feature>
<comment type="function">
    <text evidence="9">Involved in targeting and insertion of nascent membrane proteins into the cytoplasmic membrane. Acts as a receptor for the complex formed by the signal recognition particle (SRP) and the ribosome-nascent chain (RNC).</text>
</comment>
<keyword evidence="2 9" id="KW-0963">Cytoplasm</keyword>
<dbReference type="CDD" id="cd17874">
    <property type="entry name" value="FtsY"/>
    <property type="match status" value="1"/>
</dbReference>
<dbReference type="EMBL" id="JACHHH010000006">
    <property type="protein sequence ID" value="MBB6041361.1"/>
    <property type="molecule type" value="Genomic_DNA"/>
</dbReference>
<accession>A0A7W9W0Y0</accession>
<dbReference type="Pfam" id="PF02881">
    <property type="entry name" value="SRP54_N"/>
    <property type="match status" value="1"/>
</dbReference>
<feature type="binding site" evidence="9">
    <location>
        <begin position="95"/>
        <end position="102"/>
    </location>
    <ligand>
        <name>GTP</name>
        <dbReference type="ChEBI" id="CHEBI:37565"/>
    </ligand>
</feature>
<dbReference type="Proteomes" id="UP000522163">
    <property type="component" value="Unassembled WGS sequence"/>
</dbReference>
<proteinExistence type="inferred from homology"/>